<protein>
    <submittedName>
        <fullName evidence="2">Uncharacterized protein</fullName>
    </submittedName>
</protein>
<dbReference type="AlphaFoldDB" id="X1G8F8"/>
<feature type="transmembrane region" description="Helical" evidence="1">
    <location>
        <begin position="73"/>
        <end position="96"/>
    </location>
</feature>
<comment type="caution">
    <text evidence="2">The sequence shown here is derived from an EMBL/GenBank/DDBJ whole genome shotgun (WGS) entry which is preliminary data.</text>
</comment>
<feature type="transmembrane region" description="Helical" evidence="1">
    <location>
        <begin position="33"/>
        <end position="61"/>
    </location>
</feature>
<dbReference type="PROSITE" id="PS51257">
    <property type="entry name" value="PROKAR_LIPOPROTEIN"/>
    <property type="match status" value="1"/>
</dbReference>
<keyword evidence="1" id="KW-0812">Transmembrane</keyword>
<organism evidence="2">
    <name type="scientific">marine sediment metagenome</name>
    <dbReference type="NCBI Taxonomy" id="412755"/>
    <lineage>
        <taxon>unclassified sequences</taxon>
        <taxon>metagenomes</taxon>
        <taxon>ecological metagenomes</taxon>
    </lineage>
</organism>
<reference evidence="2" key="1">
    <citation type="journal article" date="2014" name="Front. Microbiol.">
        <title>High frequency of phylogenetically diverse reductive dehalogenase-homologous genes in deep subseafloor sedimentary metagenomes.</title>
        <authorList>
            <person name="Kawai M."/>
            <person name="Futagami T."/>
            <person name="Toyoda A."/>
            <person name="Takaki Y."/>
            <person name="Nishi S."/>
            <person name="Hori S."/>
            <person name="Arai W."/>
            <person name="Tsubouchi T."/>
            <person name="Morono Y."/>
            <person name="Uchiyama I."/>
            <person name="Ito T."/>
            <person name="Fujiyama A."/>
            <person name="Inagaki F."/>
            <person name="Takami H."/>
        </authorList>
    </citation>
    <scope>NUCLEOTIDE SEQUENCE</scope>
    <source>
        <strain evidence="2">Expedition CK06-06</strain>
    </source>
</reference>
<evidence type="ECO:0000313" key="2">
    <source>
        <dbReference type="EMBL" id="GAH54191.1"/>
    </source>
</evidence>
<keyword evidence="1" id="KW-0472">Membrane</keyword>
<dbReference type="EMBL" id="BARU01022211">
    <property type="protein sequence ID" value="GAH54191.1"/>
    <property type="molecule type" value="Genomic_DNA"/>
</dbReference>
<name>X1G8F8_9ZZZZ</name>
<gene>
    <name evidence="2" type="ORF">S03H2_36215</name>
</gene>
<evidence type="ECO:0000256" key="1">
    <source>
        <dbReference type="SAM" id="Phobius"/>
    </source>
</evidence>
<sequence>MKTASILVLVISIACSAALLVLSLWPGAFDTLYFIALLTAVFWVPMAGIGALVLLVLAIRMVIKGARGSRASLVRLVVAGAVPFLSLAIVLTNIPLRLAFIFCRPSFEQWVESAPASQYGGETLNRRIGMWRVDEYAADPRGGVYFRVGTGQDGLGPNTMSHGFAFKPNFEGSPFGNAKYRRSRLTGDWFYFQVSDDY</sequence>
<keyword evidence="1" id="KW-1133">Transmembrane helix</keyword>
<proteinExistence type="predicted"/>
<accession>X1G8F8</accession>